<dbReference type="Gene3D" id="1.10.275.20">
    <property type="entry name" value="Choline/Carnitine o-acyltransferase"/>
    <property type="match status" value="1"/>
</dbReference>
<sequence length="146" mass="16560">MMYRSQTSLPRLPVPPIEQTIKQYLCAVRPLVPARQFAITRQKATAFLGSNTAKRLQKHIERYAADPAIPNWFRRWRNDEFPADRNPPGIFVSPVFAFTSSPSGEHKDQATRAATITHAATRFFVDLKTASFSVDYYLGEPSVCGW</sequence>
<name>A0A450WS88_9GAMM</name>
<dbReference type="SUPFAM" id="SSF52777">
    <property type="entry name" value="CoA-dependent acyltransferases"/>
    <property type="match status" value="1"/>
</dbReference>
<dbReference type="AlphaFoldDB" id="A0A450WS88"/>
<reference evidence="3" key="1">
    <citation type="submission" date="2019-02" db="EMBL/GenBank/DDBJ databases">
        <authorList>
            <person name="Gruber-Vodicka R. H."/>
            <person name="Seah K. B. B."/>
        </authorList>
    </citation>
    <scope>NUCLEOTIDE SEQUENCE</scope>
    <source>
        <strain evidence="3">BECK_S313</strain>
    </source>
</reference>
<accession>A0A450WS88</accession>
<proteinExistence type="predicted"/>
<gene>
    <name evidence="3" type="ORF">BECKLPF1236B_GA0070989_11908</name>
</gene>
<dbReference type="PROSITE" id="PS00439">
    <property type="entry name" value="ACYLTRANSF_C_1"/>
    <property type="match status" value="1"/>
</dbReference>
<evidence type="ECO:0000313" key="3">
    <source>
        <dbReference type="EMBL" id="VFK19897.1"/>
    </source>
</evidence>
<evidence type="ECO:0000256" key="1">
    <source>
        <dbReference type="ARBA" id="ARBA00023315"/>
    </source>
</evidence>
<dbReference type="Pfam" id="PF00755">
    <property type="entry name" value="Carn_acyltransf"/>
    <property type="match status" value="1"/>
</dbReference>
<keyword evidence="1 3" id="KW-0012">Acyltransferase</keyword>
<dbReference type="GO" id="GO:0016747">
    <property type="term" value="F:acyltransferase activity, transferring groups other than amino-acyl groups"/>
    <property type="evidence" value="ECO:0007669"/>
    <property type="project" value="UniProtKB-ARBA"/>
</dbReference>
<organism evidence="3">
    <name type="scientific">Candidatus Kentrum sp. LPFa</name>
    <dbReference type="NCBI Taxonomy" id="2126335"/>
    <lineage>
        <taxon>Bacteria</taxon>
        <taxon>Pseudomonadati</taxon>
        <taxon>Pseudomonadota</taxon>
        <taxon>Gammaproteobacteria</taxon>
        <taxon>Candidatus Kentrum</taxon>
    </lineage>
</organism>
<evidence type="ECO:0000259" key="2">
    <source>
        <dbReference type="Pfam" id="PF00755"/>
    </source>
</evidence>
<dbReference type="InterPro" id="IPR039551">
    <property type="entry name" value="Cho/carn_acyl_trans"/>
</dbReference>
<feature type="domain" description="Choline/carnitine acyltransferase" evidence="2">
    <location>
        <begin position="12"/>
        <end position="136"/>
    </location>
</feature>
<dbReference type="EMBL" id="CAADFK010000190">
    <property type="protein sequence ID" value="VFK19897.1"/>
    <property type="molecule type" value="Genomic_DNA"/>
</dbReference>
<dbReference type="InterPro" id="IPR042572">
    <property type="entry name" value="Carn_acyl_trans_N"/>
</dbReference>
<dbReference type="PANTHER" id="PTHR22589">
    <property type="entry name" value="CARNITINE O-ACYLTRANSFERASE"/>
    <property type="match status" value="1"/>
</dbReference>
<protein>
    <submittedName>
        <fullName evidence="3">Choline/Carnitine o-acyltransferase</fullName>
    </submittedName>
</protein>
<keyword evidence="3" id="KW-0808">Transferase</keyword>
<dbReference type="InterPro" id="IPR000542">
    <property type="entry name" value="Carn_acyl_trans"/>
</dbReference>